<dbReference type="Proteomes" id="UP001159363">
    <property type="component" value="Chromosome 14"/>
</dbReference>
<dbReference type="EMBL" id="JARBHB010000015">
    <property type="protein sequence ID" value="KAJ8867186.1"/>
    <property type="molecule type" value="Genomic_DNA"/>
</dbReference>
<reference evidence="1 2" key="1">
    <citation type="submission" date="2023-02" db="EMBL/GenBank/DDBJ databases">
        <title>LHISI_Scaffold_Assembly.</title>
        <authorList>
            <person name="Stuart O.P."/>
            <person name="Cleave R."/>
            <person name="Magrath M.J.L."/>
            <person name="Mikheyev A.S."/>
        </authorList>
    </citation>
    <scope>NUCLEOTIDE SEQUENCE [LARGE SCALE GENOMIC DNA]</scope>
    <source>
        <strain evidence="1">Daus_M_001</strain>
        <tissue evidence="1">Leg muscle</tissue>
    </source>
</reference>
<accession>A0ABQ9G3Y3</accession>
<keyword evidence="2" id="KW-1185">Reference proteome</keyword>
<protein>
    <submittedName>
        <fullName evidence="1">Uncharacterized protein</fullName>
    </submittedName>
</protein>
<gene>
    <name evidence="1" type="ORF">PR048_030981</name>
</gene>
<evidence type="ECO:0000313" key="2">
    <source>
        <dbReference type="Proteomes" id="UP001159363"/>
    </source>
</evidence>
<sequence length="95" mass="10562">MKRRPGIKTAPAILWRHSLSSSSSNMTPARHLATTVVIILVLASSCTSQDKDVYLLRPLDGDDSSRPYKDSRRQAGNVFFKPRMGRLASQDGYVI</sequence>
<name>A0ABQ9G3Y3_9NEOP</name>
<evidence type="ECO:0000313" key="1">
    <source>
        <dbReference type="EMBL" id="KAJ8867186.1"/>
    </source>
</evidence>
<proteinExistence type="predicted"/>
<organism evidence="1 2">
    <name type="scientific">Dryococelus australis</name>
    <dbReference type="NCBI Taxonomy" id="614101"/>
    <lineage>
        <taxon>Eukaryota</taxon>
        <taxon>Metazoa</taxon>
        <taxon>Ecdysozoa</taxon>
        <taxon>Arthropoda</taxon>
        <taxon>Hexapoda</taxon>
        <taxon>Insecta</taxon>
        <taxon>Pterygota</taxon>
        <taxon>Neoptera</taxon>
        <taxon>Polyneoptera</taxon>
        <taxon>Phasmatodea</taxon>
        <taxon>Verophasmatodea</taxon>
        <taxon>Anareolatae</taxon>
        <taxon>Phasmatidae</taxon>
        <taxon>Eurycanthinae</taxon>
        <taxon>Dryococelus</taxon>
    </lineage>
</organism>
<comment type="caution">
    <text evidence="1">The sequence shown here is derived from an EMBL/GenBank/DDBJ whole genome shotgun (WGS) entry which is preliminary data.</text>
</comment>